<organism evidence="1 2">
    <name type="scientific">Cirrhinus molitorella</name>
    <name type="common">mud carp</name>
    <dbReference type="NCBI Taxonomy" id="172907"/>
    <lineage>
        <taxon>Eukaryota</taxon>
        <taxon>Metazoa</taxon>
        <taxon>Chordata</taxon>
        <taxon>Craniata</taxon>
        <taxon>Vertebrata</taxon>
        <taxon>Euteleostomi</taxon>
        <taxon>Actinopterygii</taxon>
        <taxon>Neopterygii</taxon>
        <taxon>Teleostei</taxon>
        <taxon>Ostariophysi</taxon>
        <taxon>Cypriniformes</taxon>
        <taxon>Cyprinidae</taxon>
        <taxon>Labeoninae</taxon>
        <taxon>Labeonini</taxon>
        <taxon>Cirrhinus</taxon>
    </lineage>
</organism>
<reference evidence="1 2" key="1">
    <citation type="submission" date="2023-09" db="EMBL/GenBank/DDBJ databases">
        <authorList>
            <person name="Wang M."/>
        </authorList>
    </citation>
    <scope>NUCLEOTIDE SEQUENCE [LARGE SCALE GENOMIC DNA]</scope>
    <source>
        <strain evidence="1">GT-2023</strain>
        <tissue evidence="1">Liver</tissue>
    </source>
</reference>
<proteinExistence type="predicted"/>
<keyword evidence="2" id="KW-1185">Reference proteome</keyword>
<evidence type="ECO:0000313" key="1">
    <source>
        <dbReference type="EMBL" id="KAL1268228.1"/>
    </source>
</evidence>
<dbReference type="Proteomes" id="UP001558613">
    <property type="component" value="Unassembled WGS sequence"/>
</dbReference>
<comment type="caution">
    <text evidence="1">The sequence shown here is derived from an EMBL/GenBank/DDBJ whole genome shotgun (WGS) entry which is preliminary data.</text>
</comment>
<gene>
    <name evidence="1" type="ORF">QQF64_033591</name>
</gene>
<accession>A0ABR3MUC0</accession>
<sequence>MKALGGVIHAQPSHHYTRWLSAALSQHKQRPIDFIRLASRPNWCGLTSDRLSLRLESPLWVCHDSGNDITSFPTLTQRLCCWVNPLWRRSGSEMHDIW</sequence>
<evidence type="ECO:0000313" key="2">
    <source>
        <dbReference type="Proteomes" id="UP001558613"/>
    </source>
</evidence>
<protein>
    <submittedName>
        <fullName evidence="1">Uncharacterized protein</fullName>
    </submittedName>
</protein>
<name>A0ABR3MUC0_9TELE</name>
<dbReference type="EMBL" id="JAYMGO010000009">
    <property type="protein sequence ID" value="KAL1268228.1"/>
    <property type="molecule type" value="Genomic_DNA"/>
</dbReference>